<dbReference type="PROSITE" id="PS50158">
    <property type="entry name" value="ZF_CCHC"/>
    <property type="match status" value="1"/>
</dbReference>
<evidence type="ECO:0000259" key="3">
    <source>
        <dbReference type="PROSITE" id="PS50158"/>
    </source>
</evidence>
<gene>
    <name evidence="4" type="ORF">U9M48_004520</name>
</gene>
<feature type="region of interest" description="Disordered" evidence="2">
    <location>
        <begin position="147"/>
        <end position="200"/>
    </location>
</feature>
<dbReference type="Pfam" id="PF00098">
    <property type="entry name" value="zf-CCHC"/>
    <property type="match status" value="1"/>
</dbReference>
<evidence type="ECO:0000256" key="2">
    <source>
        <dbReference type="SAM" id="MobiDB-lite"/>
    </source>
</evidence>
<organism evidence="4 5">
    <name type="scientific">Paspalum notatum var. saurae</name>
    <dbReference type="NCBI Taxonomy" id="547442"/>
    <lineage>
        <taxon>Eukaryota</taxon>
        <taxon>Viridiplantae</taxon>
        <taxon>Streptophyta</taxon>
        <taxon>Embryophyta</taxon>
        <taxon>Tracheophyta</taxon>
        <taxon>Spermatophyta</taxon>
        <taxon>Magnoliopsida</taxon>
        <taxon>Liliopsida</taxon>
        <taxon>Poales</taxon>
        <taxon>Poaceae</taxon>
        <taxon>PACMAD clade</taxon>
        <taxon>Panicoideae</taxon>
        <taxon>Andropogonodae</taxon>
        <taxon>Paspaleae</taxon>
        <taxon>Paspalinae</taxon>
        <taxon>Paspalum</taxon>
    </lineage>
</organism>
<feature type="compositionally biased region" description="Basic and acidic residues" evidence="2">
    <location>
        <begin position="166"/>
        <end position="181"/>
    </location>
</feature>
<feature type="compositionally biased region" description="Basic residues" evidence="2">
    <location>
        <begin position="155"/>
        <end position="165"/>
    </location>
</feature>
<sequence>KLSGTNFTNWYRNLRIVLKQEKKEYVLEQPYPDEPENGASASNRRAYEKHCNDSFDVSCLMLVTMSPELQKQYEDSEAYNMIEGSVACLRTRQGSRELAMDVILRSLPPSFEPFIMNYHMNGLDKTLTELHGMLKTAEDSIKKTSHHVMMVQRDSKKRRRKGKGKGKAEDRIQKPRTDAKPKVGLSPSDKCFHCGDSGHWSRNCQKYLEEKKIKKESETSASGAKSD</sequence>
<feature type="non-terminal residue" evidence="4">
    <location>
        <position position="1"/>
    </location>
</feature>
<dbReference type="Gene3D" id="4.10.60.10">
    <property type="entry name" value="Zinc finger, CCHC-type"/>
    <property type="match status" value="1"/>
</dbReference>
<dbReference type="SUPFAM" id="SSF57756">
    <property type="entry name" value="Retrovirus zinc finger-like domains"/>
    <property type="match status" value="1"/>
</dbReference>
<protein>
    <recommendedName>
        <fullName evidence="3">CCHC-type domain-containing protein</fullName>
    </recommendedName>
</protein>
<accession>A0AAQ3PMU6</accession>
<dbReference type="GO" id="GO:0003676">
    <property type="term" value="F:nucleic acid binding"/>
    <property type="evidence" value="ECO:0007669"/>
    <property type="project" value="InterPro"/>
</dbReference>
<keyword evidence="1" id="KW-0862">Zinc</keyword>
<keyword evidence="1" id="KW-0479">Metal-binding</keyword>
<reference evidence="4 5" key="1">
    <citation type="submission" date="2024-02" db="EMBL/GenBank/DDBJ databases">
        <title>High-quality chromosome-scale genome assembly of Pensacola bahiagrass (Paspalum notatum Flugge var. saurae).</title>
        <authorList>
            <person name="Vega J.M."/>
            <person name="Podio M."/>
            <person name="Orjuela J."/>
            <person name="Siena L.A."/>
            <person name="Pessino S.C."/>
            <person name="Combes M.C."/>
            <person name="Mariac C."/>
            <person name="Albertini E."/>
            <person name="Pupilli F."/>
            <person name="Ortiz J.P.A."/>
            <person name="Leblanc O."/>
        </authorList>
    </citation>
    <scope>NUCLEOTIDE SEQUENCE [LARGE SCALE GENOMIC DNA]</scope>
    <source>
        <strain evidence="4">R1</strain>
        <tissue evidence="4">Leaf</tissue>
    </source>
</reference>
<name>A0AAQ3PMU6_PASNO</name>
<keyword evidence="5" id="KW-1185">Reference proteome</keyword>
<dbReference type="EMBL" id="CP144745">
    <property type="protein sequence ID" value="WVZ53605.1"/>
    <property type="molecule type" value="Genomic_DNA"/>
</dbReference>
<evidence type="ECO:0000256" key="1">
    <source>
        <dbReference type="PROSITE-ProRule" id="PRU00047"/>
    </source>
</evidence>
<evidence type="ECO:0000313" key="5">
    <source>
        <dbReference type="Proteomes" id="UP001341281"/>
    </source>
</evidence>
<dbReference type="InterPro" id="IPR001878">
    <property type="entry name" value="Znf_CCHC"/>
</dbReference>
<feature type="domain" description="CCHC-type" evidence="3">
    <location>
        <begin position="190"/>
        <end position="206"/>
    </location>
</feature>
<dbReference type="InterPro" id="IPR036875">
    <property type="entry name" value="Znf_CCHC_sf"/>
</dbReference>
<dbReference type="Proteomes" id="UP001341281">
    <property type="component" value="Chromosome 01"/>
</dbReference>
<dbReference type="SMART" id="SM00343">
    <property type="entry name" value="ZnF_C2HC"/>
    <property type="match status" value="1"/>
</dbReference>
<keyword evidence="1" id="KW-0863">Zinc-finger</keyword>
<dbReference type="AlphaFoldDB" id="A0AAQ3PMU6"/>
<dbReference type="GO" id="GO:0008270">
    <property type="term" value="F:zinc ion binding"/>
    <property type="evidence" value="ECO:0007669"/>
    <property type="project" value="UniProtKB-KW"/>
</dbReference>
<evidence type="ECO:0000313" key="4">
    <source>
        <dbReference type="EMBL" id="WVZ53605.1"/>
    </source>
</evidence>
<proteinExistence type="predicted"/>